<accession>A0ABR3G0D1</accession>
<dbReference type="Proteomes" id="UP001465976">
    <property type="component" value="Unassembled WGS sequence"/>
</dbReference>
<reference evidence="3 4" key="1">
    <citation type="submission" date="2024-02" db="EMBL/GenBank/DDBJ databases">
        <title>A draft genome for the cacao thread blight pathogen Marasmius crinis-equi.</title>
        <authorList>
            <person name="Cohen S.P."/>
            <person name="Baruah I.K."/>
            <person name="Amoako-Attah I."/>
            <person name="Bukari Y."/>
            <person name="Meinhardt L.W."/>
            <person name="Bailey B.A."/>
        </authorList>
    </citation>
    <scope>NUCLEOTIDE SEQUENCE [LARGE SCALE GENOMIC DNA]</scope>
    <source>
        <strain evidence="3 4">GH-76</strain>
    </source>
</reference>
<name>A0ABR3G0D1_9AGAR</name>
<evidence type="ECO:0000313" key="3">
    <source>
        <dbReference type="EMBL" id="KAL0581272.1"/>
    </source>
</evidence>
<keyword evidence="2" id="KW-0732">Signal</keyword>
<evidence type="ECO:0000256" key="1">
    <source>
        <dbReference type="SAM" id="MobiDB-lite"/>
    </source>
</evidence>
<protein>
    <recommendedName>
        <fullName evidence="5">Autophagy-related protein 27</fullName>
    </recommendedName>
</protein>
<dbReference type="InterPro" id="IPR009011">
    <property type="entry name" value="Man6P_isomerase_rcpt-bd_dom_sf"/>
</dbReference>
<feature type="chain" id="PRO_5046617335" description="Autophagy-related protein 27" evidence="2">
    <location>
        <begin position="19"/>
        <end position="342"/>
    </location>
</feature>
<evidence type="ECO:0000256" key="2">
    <source>
        <dbReference type="SAM" id="SignalP"/>
    </source>
</evidence>
<feature type="region of interest" description="Disordered" evidence="1">
    <location>
        <begin position="164"/>
        <end position="197"/>
    </location>
</feature>
<feature type="signal peptide" evidence="2">
    <location>
        <begin position="1"/>
        <end position="18"/>
    </location>
</feature>
<evidence type="ECO:0008006" key="5">
    <source>
        <dbReference type="Google" id="ProtNLM"/>
    </source>
</evidence>
<keyword evidence="4" id="KW-1185">Reference proteome</keyword>
<comment type="caution">
    <text evidence="3">The sequence shown here is derived from an EMBL/GenBank/DDBJ whole genome shotgun (WGS) entry which is preliminary data.</text>
</comment>
<organism evidence="3 4">
    <name type="scientific">Marasmius crinis-equi</name>
    <dbReference type="NCBI Taxonomy" id="585013"/>
    <lineage>
        <taxon>Eukaryota</taxon>
        <taxon>Fungi</taxon>
        <taxon>Dikarya</taxon>
        <taxon>Basidiomycota</taxon>
        <taxon>Agaricomycotina</taxon>
        <taxon>Agaricomycetes</taxon>
        <taxon>Agaricomycetidae</taxon>
        <taxon>Agaricales</taxon>
        <taxon>Marasmiineae</taxon>
        <taxon>Marasmiaceae</taxon>
        <taxon>Marasmius</taxon>
    </lineage>
</organism>
<sequence>MSLKKISYLLTSPLLLFALPSDRSFSSCKFSIEGNSYDLCPIVQHGPFTVGKYLFNGSGTKERYSCSGDTWICMNDSRRAIPVALSQPPTLPIIHRQDSGLQIHFPGASLQGISHSVLIDFVCDLNPSFEPVAAPTFLAEEGGIHSFRWATKHACPTATNIHDRLPGFSAQTDDDSDAPPDQNEDGENLVDPTEKPQLSARETALTISIVGVCLLTTCYFIYNPPTYLIDHYLRPNLSRLHLPHLPNIGNLPIPRMNLNFNPMTLPKKFRSRPRCSRPHNFRVGENRLVQWAQEDLSFEDDVDTMVNAYDDENAVLDEYVPLSQGMGWQTRRAKDYGTTKFP</sequence>
<proteinExistence type="predicted"/>
<gene>
    <name evidence="3" type="ORF">V5O48_000755</name>
</gene>
<evidence type="ECO:0000313" key="4">
    <source>
        <dbReference type="Proteomes" id="UP001465976"/>
    </source>
</evidence>
<feature type="compositionally biased region" description="Acidic residues" evidence="1">
    <location>
        <begin position="172"/>
        <end position="188"/>
    </location>
</feature>
<dbReference type="EMBL" id="JBAHYK010000013">
    <property type="protein sequence ID" value="KAL0581272.1"/>
    <property type="molecule type" value="Genomic_DNA"/>
</dbReference>
<dbReference type="Gene3D" id="2.70.130.10">
    <property type="entry name" value="Mannose-6-phosphate receptor binding domain"/>
    <property type="match status" value="1"/>
</dbReference>
<dbReference type="SUPFAM" id="SSF50911">
    <property type="entry name" value="Mannose 6-phosphate receptor domain"/>
    <property type="match status" value="1"/>
</dbReference>